<dbReference type="InterPro" id="IPR052158">
    <property type="entry name" value="INH-QAR"/>
</dbReference>
<dbReference type="Gene3D" id="1.10.10.60">
    <property type="entry name" value="Homeodomain-like"/>
    <property type="match status" value="2"/>
</dbReference>
<evidence type="ECO:0000313" key="6">
    <source>
        <dbReference type="EMBL" id="MBK1669072.1"/>
    </source>
</evidence>
<gene>
    <name evidence="6" type="ORF">CKO28_13620</name>
</gene>
<dbReference type="InterPro" id="IPR018062">
    <property type="entry name" value="HTH_AraC-typ_CS"/>
</dbReference>
<evidence type="ECO:0000256" key="2">
    <source>
        <dbReference type="ARBA" id="ARBA00023125"/>
    </source>
</evidence>
<name>A0ABS1DF25_9PROT</name>
<accession>A0ABS1DF25</accession>
<organism evidence="6 7">
    <name type="scientific">Rhodovibrio sodomensis</name>
    <dbReference type="NCBI Taxonomy" id="1088"/>
    <lineage>
        <taxon>Bacteria</taxon>
        <taxon>Pseudomonadati</taxon>
        <taxon>Pseudomonadota</taxon>
        <taxon>Alphaproteobacteria</taxon>
        <taxon>Rhodospirillales</taxon>
        <taxon>Rhodovibrionaceae</taxon>
        <taxon>Rhodovibrio</taxon>
    </lineage>
</organism>
<protein>
    <submittedName>
        <fullName evidence="6">AraC family transcriptional regulator</fullName>
    </submittedName>
</protein>
<dbReference type="Gene3D" id="3.40.50.880">
    <property type="match status" value="1"/>
</dbReference>
<proteinExistence type="predicted"/>
<dbReference type="PRINTS" id="PR00032">
    <property type="entry name" value="HTHARAC"/>
</dbReference>
<feature type="domain" description="HTH araC/xylS-type" evidence="5">
    <location>
        <begin position="259"/>
        <end position="357"/>
    </location>
</feature>
<evidence type="ECO:0000259" key="5">
    <source>
        <dbReference type="PROSITE" id="PS01124"/>
    </source>
</evidence>
<feature type="region of interest" description="Disordered" evidence="4">
    <location>
        <begin position="1"/>
        <end position="41"/>
    </location>
</feature>
<dbReference type="InterPro" id="IPR029062">
    <property type="entry name" value="Class_I_gatase-like"/>
</dbReference>
<feature type="compositionally biased region" description="Low complexity" evidence="4">
    <location>
        <begin position="19"/>
        <end position="41"/>
    </location>
</feature>
<dbReference type="Proteomes" id="UP001296873">
    <property type="component" value="Unassembled WGS sequence"/>
</dbReference>
<dbReference type="PROSITE" id="PS01124">
    <property type="entry name" value="HTH_ARAC_FAMILY_2"/>
    <property type="match status" value="1"/>
</dbReference>
<dbReference type="InterPro" id="IPR018060">
    <property type="entry name" value="HTH_AraC"/>
</dbReference>
<reference evidence="6 7" key="1">
    <citation type="journal article" date="2020" name="Microorganisms">
        <title>Osmotic Adaptation and Compatible Solute Biosynthesis of Phototrophic Bacteria as Revealed from Genome Analyses.</title>
        <authorList>
            <person name="Imhoff J.F."/>
            <person name="Rahn T."/>
            <person name="Kunzel S."/>
            <person name="Keller A."/>
            <person name="Neulinger S.C."/>
        </authorList>
    </citation>
    <scope>NUCLEOTIDE SEQUENCE [LARGE SCALE GENOMIC DNA]</scope>
    <source>
        <strain evidence="6 7">DSM 9895</strain>
    </source>
</reference>
<dbReference type="Pfam" id="PF01965">
    <property type="entry name" value="DJ-1_PfpI"/>
    <property type="match status" value="1"/>
</dbReference>
<keyword evidence="2" id="KW-0238">DNA-binding</keyword>
<dbReference type="InterPro" id="IPR009057">
    <property type="entry name" value="Homeodomain-like_sf"/>
</dbReference>
<keyword evidence="7" id="KW-1185">Reference proteome</keyword>
<dbReference type="PANTHER" id="PTHR43130">
    <property type="entry name" value="ARAC-FAMILY TRANSCRIPTIONAL REGULATOR"/>
    <property type="match status" value="1"/>
</dbReference>
<evidence type="ECO:0000256" key="4">
    <source>
        <dbReference type="SAM" id="MobiDB-lite"/>
    </source>
</evidence>
<dbReference type="PROSITE" id="PS00041">
    <property type="entry name" value="HTH_ARAC_FAMILY_1"/>
    <property type="match status" value="1"/>
</dbReference>
<dbReference type="SMART" id="SM00342">
    <property type="entry name" value="HTH_ARAC"/>
    <property type="match status" value="1"/>
</dbReference>
<evidence type="ECO:0000256" key="1">
    <source>
        <dbReference type="ARBA" id="ARBA00023015"/>
    </source>
</evidence>
<keyword evidence="3" id="KW-0804">Transcription</keyword>
<dbReference type="InterPro" id="IPR020449">
    <property type="entry name" value="Tscrpt_reg_AraC-type_HTH"/>
</dbReference>
<evidence type="ECO:0000313" key="7">
    <source>
        <dbReference type="Proteomes" id="UP001296873"/>
    </source>
</evidence>
<dbReference type="SUPFAM" id="SSF46689">
    <property type="entry name" value="Homeodomain-like"/>
    <property type="match status" value="2"/>
</dbReference>
<dbReference type="SUPFAM" id="SSF52317">
    <property type="entry name" value="Class I glutamine amidotransferase-like"/>
    <property type="match status" value="1"/>
</dbReference>
<dbReference type="CDD" id="cd03136">
    <property type="entry name" value="GATase1_AraC_ArgR_like"/>
    <property type="match status" value="1"/>
</dbReference>
<dbReference type="PANTHER" id="PTHR43130:SF3">
    <property type="entry name" value="HTH-TYPE TRANSCRIPTIONAL REGULATOR RV1931C"/>
    <property type="match status" value="1"/>
</dbReference>
<dbReference type="EMBL" id="NRRL01000037">
    <property type="protein sequence ID" value="MBK1669072.1"/>
    <property type="molecule type" value="Genomic_DNA"/>
</dbReference>
<comment type="caution">
    <text evidence="6">The sequence shown here is derived from an EMBL/GenBank/DDBJ whole genome shotgun (WGS) entry which is preliminary data.</text>
</comment>
<dbReference type="Pfam" id="PF12833">
    <property type="entry name" value="HTH_18"/>
    <property type="match status" value="1"/>
</dbReference>
<sequence>MSGPTSPGHAPGRARARGGVRAQTGTSSAGTSPAGTGAPVAGASGSAPTFGFLLVPHFSLFAFASALEPLRAANRASGHTLYRWQLLSPDGRPVPASSGVEINCDASLADADRLHTVLVVSGLAGIEYDDQGTLAWLRRQARQGVRLGAVSTGAYLLARAGLLEGYRCTIHWENLNAFAEAYPELDISDELFEIDGNRLTCAGGEAAFDMMLSLIALEHGRDLAAAVSENFMHERIRDPQDRQRMALRTRLGISHPKMLSVIALMEAHVEEPLSRAELARRAGLSTRQLERLFRKYLGRTPTRYYLEMRLHRARMLLHQTSMSVLDVALACGFVSASHFSKCYREYFAKTPREERTVSG</sequence>
<evidence type="ECO:0000256" key="3">
    <source>
        <dbReference type="ARBA" id="ARBA00023163"/>
    </source>
</evidence>
<dbReference type="InterPro" id="IPR002818">
    <property type="entry name" value="DJ-1/PfpI"/>
</dbReference>
<keyword evidence="1" id="KW-0805">Transcription regulation</keyword>